<dbReference type="InterPro" id="IPR011701">
    <property type="entry name" value="MFS"/>
</dbReference>
<comment type="subcellular location">
    <subcellularLocation>
        <location evidence="1">Membrane</location>
        <topology evidence="1">Multi-pass membrane protein</topology>
    </subcellularLocation>
</comment>
<feature type="region of interest" description="Disordered" evidence="6">
    <location>
        <begin position="580"/>
        <end position="601"/>
    </location>
</feature>
<name>A0A9J6DSJ8_RHIMP</name>
<feature type="transmembrane region" description="Helical" evidence="7">
    <location>
        <begin position="300"/>
        <end position="320"/>
    </location>
</feature>
<dbReference type="GO" id="GO:0016020">
    <property type="term" value="C:membrane"/>
    <property type="evidence" value="ECO:0007669"/>
    <property type="project" value="UniProtKB-SubCell"/>
</dbReference>
<feature type="compositionally biased region" description="Basic and acidic residues" evidence="6">
    <location>
        <begin position="580"/>
        <end position="590"/>
    </location>
</feature>
<dbReference type="PANTHER" id="PTHR11662:SF399">
    <property type="entry name" value="FI19708P1-RELATED"/>
    <property type="match status" value="1"/>
</dbReference>
<dbReference type="PANTHER" id="PTHR11662">
    <property type="entry name" value="SOLUTE CARRIER FAMILY 17"/>
    <property type="match status" value="1"/>
</dbReference>
<dbReference type="InterPro" id="IPR036259">
    <property type="entry name" value="MFS_trans_sf"/>
</dbReference>
<keyword evidence="3 7" id="KW-1133">Transmembrane helix</keyword>
<evidence type="ECO:0000256" key="1">
    <source>
        <dbReference type="ARBA" id="ARBA00004141"/>
    </source>
</evidence>
<evidence type="ECO:0000313" key="9">
    <source>
        <dbReference type="EMBL" id="KAH8025199.1"/>
    </source>
</evidence>
<dbReference type="InterPro" id="IPR050382">
    <property type="entry name" value="MFS_Na/Anion_cotransporter"/>
</dbReference>
<evidence type="ECO:0000256" key="4">
    <source>
        <dbReference type="ARBA" id="ARBA00023136"/>
    </source>
</evidence>
<accession>A0A9J6DSJ8</accession>
<evidence type="ECO:0000256" key="5">
    <source>
        <dbReference type="SAM" id="Coils"/>
    </source>
</evidence>
<dbReference type="GO" id="GO:0006820">
    <property type="term" value="P:monoatomic anion transport"/>
    <property type="evidence" value="ECO:0007669"/>
    <property type="project" value="TreeGrafter"/>
</dbReference>
<dbReference type="VEuPathDB" id="VectorBase:LOC119185840"/>
<feature type="transmembrane region" description="Helical" evidence="7">
    <location>
        <begin position="399"/>
        <end position="417"/>
    </location>
</feature>
<dbReference type="AlphaFoldDB" id="A0A9J6DSJ8"/>
<keyword evidence="5" id="KW-0175">Coiled coil</keyword>
<feature type="coiled-coil region" evidence="5">
    <location>
        <begin position="178"/>
        <end position="212"/>
    </location>
</feature>
<dbReference type="GO" id="GO:0022857">
    <property type="term" value="F:transmembrane transporter activity"/>
    <property type="evidence" value="ECO:0007669"/>
    <property type="project" value="InterPro"/>
</dbReference>
<evidence type="ECO:0000256" key="3">
    <source>
        <dbReference type="ARBA" id="ARBA00022989"/>
    </source>
</evidence>
<feature type="transmembrane region" description="Helical" evidence="7">
    <location>
        <begin position="372"/>
        <end position="392"/>
    </location>
</feature>
<dbReference type="InterPro" id="IPR020846">
    <property type="entry name" value="MFS_dom"/>
</dbReference>
<evidence type="ECO:0000256" key="6">
    <source>
        <dbReference type="SAM" id="MobiDB-lite"/>
    </source>
</evidence>
<evidence type="ECO:0000256" key="7">
    <source>
        <dbReference type="SAM" id="Phobius"/>
    </source>
</evidence>
<comment type="caution">
    <text evidence="9">The sequence shown here is derived from an EMBL/GenBank/DDBJ whole genome shotgun (WGS) entry which is preliminary data.</text>
</comment>
<organism evidence="9 10">
    <name type="scientific">Rhipicephalus microplus</name>
    <name type="common">Cattle tick</name>
    <name type="synonym">Boophilus microplus</name>
    <dbReference type="NCBI Taxonomy" id="6941"/>
    <lineage>
        <taxon>Eukaryota</taxon>
        <taxon>Metazoa</taxon>
        <taxon>Ecdysozoa</taxon>
        <taxon>Arthropoda</taxon>
        <taxon>Chelicerata</taxon>
        <taxon>Arachnida</taxon>
        <taxon>Acari</taxon>
        <taxon>Parasitiformes</taxon>
        <taxon>Ixodida</taxon>
        <taxon>Ixodoidea</taxon>
        <taxon>Ixodidae</taxon>
        <taxon>Rhipicephalinae</taxon>
        <taxon>Rhipicephalus</taxon>
        <taxon>Boophilus</taxon>
    </lineage>
</organism>
<dbReference type="EMBL" id="JABSTU010000007">
    <property type="protein sequence ID" value="KAH8025199.1"/>
    <property type="molecule type" value="Genomic_DNA"/>
</dbReference>
<feature type="domain" description="Major facilitator superfamily (MFS) profile" evidence="8">
    <location>
        <begin position="200"/>
        <end position="601"/>
    </location>
</feature>
<protein>
    <recommendedName>
        <fullName evidence="8">Major facilitator superfamily (MFS) profile domain-containing protein</fullName>
    </recommendedName>
</protein>
<dbReference type="Gene3D" id="1.20.1250.20">
    <property type="entry name" value="MFS general substrate transporter like domains"/>
    <property type="match status" value="2"/>
</dbReference>
<dbReference type="Pfam" id="PF07690">
    <property type="entry name" value="MFS_1"/>
    <property type="match status" value="1"/>
</dbReference>
<feature type="compositionally biased region" description="Basic and acidic residues" evidence="6">
    <location>
        <begin position="104"/>
        <end position="126"/>
    </location>
</feature>
<feature type="compositionally biased region" description="Acidic residues" evidence="6">
    <location>
        <begin position="79"/>
        <end position="88"/>
    </location>
</feature>
<evidence type="ECO:0000256" key="2">
    <source>
        <dbReference type="ARBA" id="ARBA00022692"/>
    </source>
</evidence>
<dbReference type="VEuPathDB" id="VectorBase:LOC119169867"/>
<keyword evidence="4 7" id="KW-0472">Membrane</keyword>
<sequence length="601" mass="66832">MYAVVRFLDDHDKRLHVIHVHDIEKFDPKDTSDYDNRFVYSAYWRDPVDDTNTESEDDARAKMRAKRLVIPKIPMQETTSDDDPDELVESQTKRKKAERKKQKNDRANAKKNMYDEILKKNLEKAHSGRKPRAQPRKGTDTPSDSGSSDSDELCPKSEILQMKKKKDVWKARTKALVVKELEKDRDMWKLRAEELQHDNQFLKQQVASLQRSLESKLFKLAVEQDRVPCSRGMLSETLKHWGQQKDVNTADTEKNLPRILAEKIQDLLKSKGVVLGAFFYGYAATQMPGGWLAGRVGGKWPFGLGLLGTALGSLVTPAAARAHSSFSHDAGAAALVAVRVLEGLGEGVTYPAMFSMVAEWAPPHERGSLLAVAYVGANVGAILAMPVTAMLCDTIGWEAAFYVFGLVGCAYFVLYAWRVRSTPEEDPWISDAEYDYIALGRTARPLPPLQECSKHGTPWFQLLTSAPVWALTASRFACLWGQFTVLTGLPTYLSAVLRMPLAKSGMINAAMFAAQSVGMLGGGLLSDRLRRKGHLSTTFIRKLFQTAGLKRSHVGYQRPPRQACQLVLILAQLELAPAARETRRGDGKNDDGDDGTTGLPP</sequence>
<feature type="region of interest" description="Disordered" evidence="6">
    <location>
        <begin position="67"/>
        <end position="156"/>
    </location>
</feature>
<proteinExistence type="predicted"/>
<keyword evidence="10" id="KW-1185">Reference proteome</keyword>
<dbReference type="SUPFAM" id="SSF103473">
    <property type="entry name" value="MFS general substrate transporter"/>
    <property type="match status" value="1"/>
</dbReference>
<evidence type="ECO:0000313" key="10">
    <source>
        <dbReference type="Proteomes" id="UP000821866"/>
    </source>
</evidence>
<evidence type="ECO:0000259" key="8">
    <source>
        <dbReference type="PROSITE" id="PS50850"/>
    </source>
</evidence>
<gene>
    <name evidence="9" type="ORF">HPB51_004740</name>
</gene>
<reference evidence="9" key="1">
    <citation type="journal article" date="2020" name="Cell">
        <title>Large-Scale Comparative Analyses of Tick Genomes Elucidate Their Genetic Diversity and Vector Capacities.</title>
        <authorList>
            <consortium name="Tick Genome and Microbiome Consortium (TIGMIC)"/>
            <person name="Jia N."/>
            <person name="Wang J."/>
            <person name="Shi W."/>
            <person name="Du L."/>
            <person name="Sun Y."/>
            <person name="Zhan W."/>
            <person name="Jiang J.F."/>
            <person name="Wang Q."/>
            <person name="Zhang B."/>
            <person name="Ji P."/>
            <person name="Bell-Sakyi L."/>
            <person name="Cui X.M."/>
            <person name="Yuan T.T."/>
            <person name="Jiang B.G."/>
            <person name="Yang W.F."/>
            <person name="Lam T.T."/>
            <person name="Chang Q.C."/>
            <person name="Ding S.J."/>
            <person name="Wang X.J."/>
            <person name="Zhu J.G."/>
            <person name="Ruan X.D."/>
            <person name="Zhao L."/>
            <person name="Wei J.T."/>
            <person name="Ye R.Z."/>
            <person name="Que T.C."/>
            <person name="Du C.H."/>
            <person name="Zhou Y.H."/>
            <person name="Cheng J.X."/>
            <person name="Dai P.F."/>
            <person name="Guo W.B."/>
            <person name="Han X.H."/>
            <person name="Huang E.J."/>
            <person name="Li L.F."/>
            <person name="Wei W."/>
            <person name="Gao Y.C."/>
            <person name="Liu J.Z."/>
            <person name="Shao H.Z."/>
            <person name="Wang X."/>
            <person name="Wang C.C."/>
            <person name="Yang T.C."/>
            <person name="Huo Q.B."/>
            <person name="Li W."/>
            <person name="Chen H.Y."/>
            <person name="Chen S.E."/>
            <person name="Zhou L.G."/>
            <person name="Ni X.B."/>
            <person name="Tian J.H."/>
            <person name="Sheng Y."/>
            <person name="Liu T."/>
            <person name="Pan Y.S."/>
            <person name="Xia L.Y."/>
            <person name="Li J."/>
            <person name="Zhao F."/>
            <person name="Cao W.C."/>
        </authorList>
    </citation>
    <scope>NUCLEOTIDE SEQUENCE</scope>
    <source>
        <strain evidence="9">Rmic-2018</strain>
    </source>
</reference>
<dbReference type="PROSITE" id="PS50850">
    <property type="entry name" value="MFS"/>
    <property type="match status" value="1"/>
</dbReference>
<feature type="transmembrane region" description="Helical" evidence="7">
    <location>
        <begin position="273"/>
        <end position="294"/>
    </location>
</feature>
<feature type="compositionally biased region" description="Basic residues" evidence="6">
    <location>
        <begin position="93"/>
        <end position="103"/>
    </location>
</feature>
<reference evidence="9" key="2">
    <citation type="submission" date="2021-09" db="EMBL/GenBank/DDBJ databases">
        <authorList>
            <person name="Jia N."/>
            <person name="Wang J."/>
            <person name="Shi W."/>
            <person name="Du L."/>
            <person name="Sun Y."/>
            <person name="Zhan W."/>
            <person name="Jiang J."/>
            <person name="Wang Q."/>
            <person name="Zhang B."/>
            <person name="Ji P."/>
            <person name="Sakyi L.B."/>
            <person name="Cui X."/>
            <person name="Yuan T."/>
            <person name="Jiang B."/>
            <person name="Yang W."/>
            <person name="Lam T.T.-Y."/>
            <person name="Chang Q."/>
            <person name="Ding S."/>
            <person name="Wang X."/>
            <person name="Zhu J."/>
            <person name="Ruan X."/>
            <person name="Zhao L."/>
            <person name="Wei J."/>
            <person name="Que T."/>
            <person name="Du C."/>
            <person name="Cheng J."/>
            <person name="Dai P."/>
            <person name="Han X."/>
            <person name="Huang E."/>
            <person name="Gao Y."/>
            <person name="Liu J."/>
            <person name="Shao H."/>
            <person name="Ye R."/>
            <person name="Li L."/>
            <person name="Wei W."/>
            <person name="Wang X."/>
            <person name="Wang C."/>
            <person name="Huo Q."/>
            <person name="Li W."/>
            <person name="Guo W."/>
            <person name="Chen H."/>
            <person name="Chen S."/>
            <person name="Zhou L."/>
            <person name="Zhou L."/>
            <person name="Ni X."/>
            <person name="Tian J."/>
            <person name="Zhou Y."/>
            <person name="Sheng Y."/>
            <person name="Liu T."/>
            <person name="Pan Y."/>
            <person name="Xia L."/>
            <person name="Li J."/>
            <person name="Zhao F."/>
            <person name="Cao W."/>
        </authorList>
    </citation>
    <scope>NUCLEOTIDE SEQUENCE</scope>
    <source>
        <strain evidence="9">Rmic-2018</strain>
        <tissue evidence="9">Larvae</tissue>
    </source>
</reference>
<dbReference type="Proteomes" id="UP000821866">
    <property type="component" value="Unassembled WGS sequence"/>
</dbReference>
<keyword evidence="2 7" id="KW-0812">Transmembrane</keyword>
<feature type="transmembrane region" description="Helical" evidence="7">
    <location>
        <begin position="332"/>
        <end position="352"/>
    </location>
</feature>